<protein>
    <submittedName>
        <fullName evidence="2">GNAT family N-acetyltransferase</fullName>
    </submittedName>
</protein>
<dbReference type="InterPro" id="IPR016181">
    <property type="entry name" value="Acyl_CoA_acyltransferase"/>
</dbReference>
<dbReference type="PROSITE" id="PS51186">
    <property type="entry name" value="GNAT"/>
    <property type="match status" value="1"/>
</dbReference>
<organism evidence="2 3">
    <name type="scientific">Corticicoccus populi</name>
    <dbReference type="NCBI Taxonomy" id="1812821"/>
    <lineage>
        <taxon>Bacteria</taxon>
        <taxon>Bacillati</taxon>
        <taxon>Bacillota</taxon>
        <taxon>Bacilli</taxon>
        <taxon>Bacillales</taxon>
        <taxon>Staphylococcaceae</taxon>
        <taxon>Corticicoccus</taxon>
    </lineage>
</organism>
<dbReference type="CDD" id="cd04301">
    <property type="entry name" value="NAT_SF"/>
    <property type="match status" value="1"/>
</dbReference>
<proteinExistence type="predicted"/>
<reference evidence="3" key="1">
    <citation type="journal article" date="2019" name="Int. J. Syst. Evol. Microbiol.">
        <title>The Global Catalogue of Microorganisms (GCM) 10K type strain sequencing project: providing services to taxonomists for standard genome sequencing and annotation.</title>
        <authorList>
            <consortium name="The Broad Institute Genomics Platform"/>
            <consortium name="The Broad Institute Genome Sequencing Center for Infectious Disease"/>
            <person name="Wu L."/>
            <person name="Ma J."/>
        </authorList>
    </citation>
    <scope>NUCLEOTIDE SEQUENCE [LARGE SCALE GENOMIC DNA]</scope>
    <source>
        <strain evidence="3">KCTC 33575</strain>
    </source>
</reference>
<keyword evidence="3" id="KW-1185">Reference proteome</keyword>
<dbReference type="Gene3D" id="3.40.630.30">
    <property type="match status" value="1"/>
</dbReference>
<feature type="domain" description="N-acetyltransferase" evidence="1">
    <location>
        <begin position="1"/>
        <end position="139"/>
    </location>
</feature>
<dbReference type="SUPFAM" id="SSF55729">
    <property type="entry name" value="Acyl-CoA N-acyltransferases (Nat)"/>
    <property type="match status" value="1"/>
</dbReference>
<evidence type="ECO:0000313" key="3">
    <source>
        <dbReference type="Proteomes" id="UP001597519"/>
    </source>
</evidence>
<accession>A0ABW5WWP7</accession>
<dbReference type="RefSeq" id="WP_377771862.1">
    <property type="nucleotide sequence ID" value="NZ_JBHUOQ010000001.1"/>
</dbReference>
<dbReference type="InterPro" id="IPR000182">
    <property type="entry name" value="GNAT_dom"/>
</dbReference>
<name>A0ABW5WWP7_9STAP</name>
<dbReference type="Pfam" id="PF13508">
    <property type="entry name" value="Acetyltransf_7"/>
    <property type="match status" value="1"/>
</dbReference>
<dbReference type="Proteomes" id="UP001597519">
    <property type="component" value="Unassembled WGS sequence"/>
</dbReference>
<gene>
    <name evidence="2" type="ORF">ACFSX4_04225</name>
</gene>
<sequence length="141" mass="16099">MKVTALKNHLSDSEILTLLSYSEYPCSRQKLINIAERYKSNPEIYAFGCEHLETVDGIIIVKKHSLNHIEIKSISVSPDYRKEGIGSYLISYIAGCNLHSKITAETDNDAVVFYRKNGFLVERLKEKYVGTPRYLCTLHLN</sequence>
<evidence type="ECO:0000313" key="2">
    <source>
        <dbReference type="EMBL" id="MFD2829663.1"/>
    </source>
</evidence>
<evidence type="ECO:0000259" key="1">
    <source>
        <dbReference type="PROSITE" id="PS51186"/>
    </source>
</evidence>
<comment type="caution">
    <text evidence="2">The sequence shown here is derived from an EMBL/GenBank/DDBJ whole genome shotgun (WGS) entry which is preliminary data.</text>
</comment>
<dbReference type="EMBL" id="JBHUOQ010000001">
    <property type="protein sequence ID" value="MFD2829663.1"/>
    <property type="molecule type" value="Genomic_DNA"/>
</dbReference>